<accession>A0ABV6FSU9</accession>
<name>A0ABV6FSU9_9BACT</name>
<dbReference type="Proteomes" id="UP001589797">
    <property type="component" value="Unassembled WGS sequence"/>
</dbReference>
<comment type="caution">
    <text evidence="4">The sequence shown here is derived from an EMBL/GenBank/DDBJ whole genome shotgun (WGS) entry which is preliminary data.</text>
</comment>
<gene>
    <name evidence="4" type="ORF">ACFFIP_09700</name>
</gene>
<dbReference type="InterPro" id="IPR007837">
    <property type="entry name" value="DinB"/>
</dbReference>
<keyword evidence="5" id="KW-1185">Reference proteome</keyword>
<evidence type="ECO:0000256" key="3">
    <source>
        <dbReference type="SAM" id="SignalP"/>
    </source>
</evidence>
<organism evidence="4 5">
    <name type="scientific">Fontibacter flavus</name>
    <dbReference type="NCBI Taxonomy" id="654838"/>
    <lineage>
        <taxon>Bacteria</taxon>
        <taxon>Pseudomonadati</taxon>
        <taxon>Bacteroidota</taxon>
        <taxon>Cytophagia</taxon>
        <taxon>Cytophagales</taxon>
        <taxon>Cyclobacteriaceae</taxon>
        <taxon>Fontibacter</taxon>
    </lineage>
</organism>
<protein>
    <submittedName>
        <fullName evidence="4">DinB family protein</fullName>
    </submittedName>
</protein>
<evidence type="ECO:0000313" key="5">
    <source>
        <dbReference type="Proteomes" id="UP001589797"/>
    </source>
</evidence>
<dbReference type="SUPFAM" id="SSF109854">
    <property type="entry name" value="DinB/YfiT-like putative metalloenzymes"/>
    <property type="match status" value="1"/>
</dbReference>
<dbReference type="InterPro" id="IPR034660">
    <property type="entry name" value="DinB/YfiT-like"/>
</dbReference>
<keyword evidence="2" id="KW-0479">Metal-binding</keyword>
<dbReference type="RefSeq" id="WP_382387414.1">
    <property type="nucleotide sequence ID" value="NZ_JBHLWI010000027.1"/>
</dbReference>
<keyword evidence="3" id="KW-0732">Signal</keyword>
<feature type="signal peptide" evidence="3">
    <location>
        <begin position="1"/>
        <end position="22"/>
    </location>
</feature>
<dbReference type="EMBL" id="JBHLWI010000027">
    <property type="protein sequence ID" value="MFC0262955.1"/>
    <property type="molecule type" value="Genomic_DNA"/>
</dbReference>
<reference evidence="4 5" key="1">
    <citation type="submission" date="2024-09" db="EMBL/GenBank/DDBJ databases">
        <authorList>
            <person name="Sun Q."/>
            <person name="Mori K."/>
        </authorList>
    </citation>
    <scope>NUCLEOTIDE SEQUENCE [LARGE SCALE GENOMIC DNA]</scope>
    <source>
        <strain evidence="4 5">CCM 7650</strain>
    </source>
</reference>
<sequence length="176" mass="19315">MKMITKLFSLALVLMLGLGVQANSFAQTTMEEFAAKWENGKQFTLEVVDKMPDDLLDYRPHESAMSFSEQIVHLASAAAGISQNFLNGAQPSFDLGAKPATKAELKAFVIACYDYTKGTVSALSTEQLGETVEFFGMSGTRRQVVALIDDHTTHHRGAAISYIRSHGIEPPRFRAL</sequence>
<proteinExistence type="inferred from homology"/>
<dbReference type="Pfam" id="PF05163">
    <property type="entry name" value="DinB"/>
    <property type="match status" value="1"/>
</dbReference>
<evidence type="ECO:0000313" key="4">
    <source>
        <dbReference type="EMBL" id="MFC0262955.1"/>
    </source>
</evidence>
<evidence type="ECO:0000256" key="1">
    <source>
        <dbReference type="ARBA" id="ARBA00008635"/>
    </source>
</evidence>
<feature type="chain" id="PRO_5046987945" evidence="3">
    <location>
        <begin position="23"/>
        <end position="176"/>
    </location>
</feature>
<comment type="similarity">
    <text evidence="1">Belongs to the DinB family.</text>
</comment>
<dbReference type="Gene3D" id="1.20.120.450">
    <property type="entry name" value="dinb family like domain"/>
    <property type="match status" value="1"/>
</dbReference>
<evidence type="ECO:0000256" key="2">
    <source>
        <dbReference type="ARBA" id="ARBA00022723"/>
    </source>
</evidence>